<keyword evidence="5 7" id="KW-0808">Transferase</keyword>
<evidence type="ECO:0000313" key="11">
    <source>
        <dbReference type="Proteomes" id="UP001596087"/>
    </source>
</evidence>
<feature type="domain" description="Aspartate/ornithine carbamoyltransferase carbamoyl-P binding" evidence="9">
    <location>
        <begin position="3"/>
        <end position="141"/>
    </location>
</feature>
<protein>
    <recommendedName>
        <fullName evidence="4 7">Ornithine carbamoyltransferase</fullName>
        <shortName evidence="7">OTCase</shortName>
        <ecNumber evidence="3 7">2.1.3.3</ecNumber>
    </recommendedName>
</protein>
<feature type="binding site" evidence="7">
    <location>
        <position position="224"/>
    </location>
    <ligand>
        <name>L-ornithine</name>
        <dbReference type="ChEBI" id="CHEBI:46911"/>
    </ligand>
</feature>
<evidence type="ECO:0000259" key="8">
    <source>
        <dbReference type="Pfam" id="PF00185"/>
    </source>
</evidence>
<feature type="binding site" evidence="7">
    <location>
        <position position="292"/>
    </location>
    <ligand>
        <name>carbamoyl phosphate</name>
        <dbReference type="ChEBI" id="CHEBI:58228"/>
    </ligand>
</feature>
<dbReference type="InterPro" id="IPR024904">
    <property type="entry name" value="OTCase_ArgI"/>
</dbReference>
<dbReference type="EMBL" id="JBHSKD010000030">
    <property type="protein sequence ID" value="MFC5179714.1"/>
    <property type="molecule type" value="Genomic_DNA"/>
</dbReference>
<dbReference type="Proteomes" id="UP001596087">
    <property type="component" value="Unassembled WGS sequence"/>
</dbReference>
<dbReference type="InterPro" id="IPR002292">
    <property type="entry name" value="Orn/put_carbamltrans"/>
</dbReference>
<feature type="binding site" evidence="7">
    <location>
        <begin position="128"/>
        <end position="131"/>
    </location>
    <ligand>
        <name>carbamoyl phosphate</name>
        <dbReference type="ChEBI" id="CHEBI:58228"/>
    </ligand>
</feature>
<comment type="subcellular location">
    <subcellularLocation>
        <location evidence="7">Cytoplasm</location>
    </subcellularLocation>
</comment>
<comment type="pathway">
    <text evidence="1">Amino-acid biosynthesis; L-arginine biosynthesis; L-arginine from L-ornithine and carbamoyl phosphate: step 1/3.</text>
</comment>
<dbReference type="NCBIfam" id="TIGR00658">
    <property type="entry name" value="orni_carb_tr"/>
    <property type="match status" value="1"/>
</dbReference>
<evidence type="ECO:0000256" key="6">
    <source>
        <dbReference type="ARBA" id="ARBA00048772"/>
    </source>
</evidence>
<dbReference type="PANTHER" id="PTHR45753">
    <property type="entry name" value="ORNITHINE CARBAMOYLTRANSFERASE, MITOCHONDRIAL"/>
    <property type="match status" value="1"/>
</dbReference>
<dbReference type="InterPro" id="IPR006130">
    <property type="entry name" value="Asp/Orn_carbamoylTrfase"/>
</dbReference>
<evidence type="ECO:0000256" key="4">
    <source>
        <dbReference type="ARBA" id="ARBA00016634"/>
    </source>
</evidence>
<dbReference type="Gene3D" id="3.40.50.1370">
    <property type="entry name" value="Aspartate/ornithine carbamoyltransferase"/>
    <property type="match status" value="2"/>
</dbReference>
<dbReference type="RefSeq" id="WP_378594043.1">
    <property type="nucleotide sequence ID" value="NZ_JBHSKD010000030.1"/>
</dbReference>
<evidence type="ECO:0000256" key="2">
    <source>
        <dbReference type="ARBA" id="ARBA00007805"/>
    </source>
</evidence>
<evidence type="ECO:0000256" key="5">
    <source>
        <dbReference type="ARBA" id="ARBA00022679"/>
    </source>
</evidence>
<dbReference type="PRINTS" id="PR00100">
    <property type="entry name" value="AOTCASE"/>
</dbReference>
<dbReference type="GO" id="GO:0004585">
    <property type="term" value="F:ornithine carbamoyltransferase activity"/>
    <property type="evidence" value="ECO:0007669"/>
    <property type="project" value="UniProtKB-EC"/>
</dbReference>
<gene>
    <name evidence="10" type="primary">argF</name>
    <name evidence="10" type="ORF">ACFPGP_23785</name>
</gene>
<feature type="binding site" evidence="7">
    <location>
        <begin position="228"/>
        <end position="229"/>
    </location>
    <ligand>
        <name>L-ornithine</name>
        <dbReference type="ChEBI" id="CHEBI:46911"/>
    </ligand>
</feature>
<keyword evidence="11" id="KW-1185">Reference proteome</keyword>
<feature type="binding site" evidence="7">
    <location>
        <begin position="264"/>
        <end position="265"/>
    </location>
    <ligand>
        <name>carbamoyl phosphate</name>
        <dbReference type="ChEBI" id="CHEBI:58228"/>
    </ligand>
</feature>
<comment type="caution">
    <text evidence="10">The sequence shown here is derived from an EMBL/GenBank/DDBJ whole genome shotgun (WGS) entry which is preliminary data.</text>
</comment>
<accession>A0ABW0BQN1</accession>
<sequence>MTRHFLRDDDLSPEEQRRVLDLAATLKAAPYDAKPLAGPRTVAMIFDKPTLRTQASFAAGIAELGGHPMLVDGKLAGIGVRESVADVARVLGRQASVVVWRTYAQSRIDEMATYAGVPVVNALTDDFHPCQLLADLLTVREHKGALGGLVVAFLGDGACNMGNSWLLAGATAGMHVRVSAPVGFEPDSSMVDEAARIAEGTGGSAVLEPDPEAAVAGADVVVTDTWVSMGKEEEAQARVELFGPWQVTAELMAKADPGAVFLHCLPAYRGKEVDASVIDGPQSVVWDEAENRRHAQKAVLAFLLEDGP</sequence>
<organism evidence="10 11">
    <name type="scientific">Nocardioides taihuensis</name>
    <dbReference type="NCBI Taxonomy" id="1835606"/>
    <lineage>
        <taxon>Bacteria</taxon>
        <taxon>Bacillati</taxon>
        <taxon>Actinomycetota</taxon>
        <taxon>Actinomycetes</taxon>
        <taxon>Propionibacteriales</taxon>
        <taxon>Nocardioidaceae</taxon>
        <taxon>Nocardioides</taxon>
    </lineage>
</organism>
<proteinExistence type="inferred from homology"/>
<comment type="catalytic activity">
    <reaction evidence="6 7">
        <text>carbamoyl phosphate + L-ornithine = L-citrulline + phosphate + H(+)</text>
        <dbReference type="Rhea" id="RHEA:19513"/>
        <dbReference type="ChEBI" id="CHEBI:15378"/>
        <dbReference type="ChEBI" id="CHEBI:43474"/>
        <dbReference type="ChEBI" id="CHEBI:46911"/>
        <dbReference type="ChEBI" id="CHEBI:57743"/>
        <dbReference type="ChEBI" id="CHEBI:58228"/>
        <dbReference type="EC" id="2.1.3.3"/>
    </reaction>
</comment>
<comment type="similarity">
    <text evidence="2 7">Belongs to the aspartate/ornithine carbamoyltransferase superfamily. OTCase family.</text>
</comment>
<evidence type="ECO:0000313" key="10">
    <source>
        <dbReference type="EMBL" id="MFC5179714.1"/>
    </source>
</evidence>
<dbReference type="InterPro" id="IPR006132">
    <property type="entry name" value="Asp/Orn_carbamoyltranf_P-bd"/>
</dbReference>
<dbReference type="InterPro" id="IPR036901">
    <property type="entry name" value="Asp/Orn_carbamoylTrfase_sf"/>
</dbReference>
<name>A0ABW0BQN1_9ACTN</name>
<dbReference type="InterPro" id="IPR006131">
    <property type="entry name" value="Asp_carbamoyltransf_Asp/Orn-bd"/>
</dbReference>
<dbReference type="PRINTS" id="PR00102">
    <property type="entry name" value="OTCASE"/>
</dbReference>
<dbReference type="PANTHER" id="PTHR45753:SF3">
    <property type="entry name" value="ORNITHINE TRANSCARBAMYLASE, MITOCHONDRIAL"/>
    <property type="match status" value="1"/>
</dbReference>
<evidence type="ECO:0000256" key="1">
    <source>
        <dbReference type="ARBA" id="ARBA00004975"/>
    </source>
</evidence>
<reference evidence="11" key="1">
    <citation type="journal article" date="2019" name="Int. J. Syst. Evol. Microbiol.">
        <title>The Global Catalogue of Microorganisms (GCM) 10K type strain sequencing project: providing services to taxonomists for standard genome sequencing and annotation.</title>
        <authorList>
            <consortium name="The Broad Institute Genomics Platform"/>
            <consortium name="The Broad Institute Genome Sequencing Center for Infectious Disease"/>
            <person name="Wu L."/>
            <person name="Ma J."/>
        </authorList>
    </citation>
    <scope>NUCLEOTIDE SEQUENCE [LARGE SCALE GENOMIC DNA]</scope>
    <source>
        <strain evidence="11">DFY41</strain>
    </source>
</reference>
<evidence type="ECO:0000256" key="3">
    <source>
        <dbReference type="ARBA" id="ARBA00013007"/>
    </source>
</evidence>
<evidence type="ECO:0000256" key="7">
    <source>
        <dbReference type="HAMAP-Rule" id="MF_01109"/>
    </source>
</evidence>
<dbReference type="Pfam" id="PF00185">
    <property type="entry name" value="OTCace"/>
    <property type="match status" value="1"/>
</dbReference>
<feature type="binding site" evidence="7">
    <location>
        <position position="101"/>
    </location>
    <ligand>
        <name>carbamoyl phosphate</name>
        <dbReference type="ChEBI" id="CHEBI:58228"/>
    </ligand>
</feature>
<comment type="caution">
    <text evidence="7">Lacks conserved residue(s) required for the propagation of feature annotation.</text>
</comment>
<dbReference type="HAMAP" id="MF_01109">
    <property type="entry name" value="OTCase"/>
    <property type="match status" value="1"/>
</dbReference>
<dbReference type="NCBIfam" id="NF001986">
    <property type="entry name" value="PRK00779.1"/>
    <property type="match status" value="1"/>
</dbReference>
<dbReference type="Pfam" id="PF02729">
    <property type="entry name" value="OTCace_N"/>
    <property type="match status" value="1"/>
</dbReference>
<evidence type="ECO:0000259" key="9">
    <source>
        <dbReference type="Pfam" id="PF02729"/>
    </source>
</evidence>
<dbReference type="EC" id="2.1.3.3" evidence="3 7"/>
<feature type="binding site" evidence="7">
    <location>
        <position position="160"/>
    </location>
    <ligand>
        <name>L-ornithine</name>
        <dbReference type="ChEBI" id="CHEBI:46911"/>
    </ligand>
</feature>
<dbReference type="SUPFAM" id="SSF53671">
    <property type="entry name" value="Aspartate/ornithine carbamoyltransferase"/>
    <property type="match status" value="1"/>
</dbReference>
<keyword evidence="7" id="KW-0963">Cytoplasm</keyword>
<feature type="domain" description="Aspartate/ornithine carbamoyltransferase Asp/Orn-binding" evidence="8">
    <location>
        <begin position="148"/>
        <end position="303"/>
    </location>
</feature>